<dbReference type="RefSeq" id="WP_130534492.1">
    <property type="nucleotide sequence ID" value="NZ_SHMG01000005.1"/>
</dbReference>
<comment type="caution">
    <text evidence="1">The sequence shown here is derived from an EMBL/GenBank/DDBJ whole genome shotgun (WGS) entry which is preliminary data.</text>
</comment>
<dbReference type="InterPro" id="IPR004195">
    <property type="entry name" value="Head_decoration_D"/>
</dbReference>
<gene>
    <name evidence="1" type="ORF">EA655_10610</name>
</gene>
<accession>A0A4Q8M4X1</accession>
<dbReference type="AlphaFoldDB" id="A0A4Q8M4X1"/>
<proteinExistence type="predicted"/>
<reference evidence="1 2" key="1">
    <citation type="submission" date="2019-02" db="EMBL/GenBank/DDBJ databases">
        <title>WGS of Pseudoxanthomonas species novum from clinical isolates.</title>
        <authorList>
            <person name="Bernier A.-M."/>
            <person name="Bernard K."/>
            <person name="Vachon A."/>
        </authorList>
    </citation>
    <scope>NUCLEOTIDE SEQUENCE [LARGE SCALE GENOMIC DNA]</scope>
    <source>
        <strain evidence="1 2">NML130969</strain>
    </source>
</reference>
<sequence>MDLLMTNGVRTAAFLLSEANGERSRELITIPGGQGKLSAGTLLNTDNEVAEDFNEAIKVLYGAVDTGDAPEQGETVPPVKGVAINYDAEVHGELLAWPEGTTDDQKLIAANALDAAGIVTRWTEKPVASGAAHHIEFINYPSSATAGAPAGNVVAHVKDVFGALVTGSTASVTLTKATGPGTLSNGGAKAAVDGVVTWQDVSFSAAGTVTLSAVATGLTPAVSDDITVAAA</sequence>
<dbReference type="Pfam" id="PF02924">
    <property type="entry name" value="HDPD"/>
    <property type="match status" value="1"/>
</dbReference>
<dbReference type="OrthoDB" id="9099687at2"/>
<dbReference type="EMBL" id="SHMG01000005">
    <property type="protein sequence ID" value="TAA42474.1"/>
    <property type="molecule type" value="Genomic_DNA"/>
</dbReference>
<evidence type="ECO:0000313" key="1">
    <source>
        <dbReference type="EMBL" id="TAA42474.1"/>
    </source>
</evidence>
<evidence type="ECO:0000313" key="2">
    <source>
        <dbReference type="Proteomes" id="UP000294164"/>
    </source>
</evidence>
<organism evidence="1 2">
    <name type="scientific">Pseudoxanthomonas winnipegensis</name>
    <dbReference type="NCBI Taxonomy" id="2480810"/>
    <lineage>
        <taxon>Bacteria</taxon>
        <taxon>Pseudomonadati</taxon>
        <taxon>Pseudomonadota</taxon>
        <taxon>Gammaproteobacteria</taxon>
        <taxon>Lysobacterales</taxon>
        <taxon>Lysobacteraceae</taxon>
        <taxon>Pseudoxanthomonas</taxon>
    </lineage>
</organism>
<dbReference type="Proteomes" id="UP000294164">
    <property type="component" value="Unassembled WGS sequence"/>
</dbReference>
<name>A0A4Q8M4X1_9GAMM</name>
<protein>
    <submittedName>
        <fullName evidence="1">Head decoration protein</fullName>
    </submittedName>
</protein>